<evidence type="ECO:0000313" key="3">
    <source>
        <dbReference type="Proteomes" id="UP001344658"/>
    </source>
</evidence>
<accession>A0ABU7PGY6</accession>
<keyword evidence="3" id="KW-1185">Reference proteome</keyword>
<reference evidence="2 3" key="1">
    <citation type="submission" date="2023-12" db="EMBL/GenBank/DDBJ databases">
        <title>Streptomyces sp. V4-01.</title>
        <authorList>
            <person name="Somphong A."/>
            <person name="Phongsopitanun W."/>
        </authorList>
    </citation>
    <scope>NUCLEOTIDE SEQUENCE [LARGE SCALE GENOMIC DNA]</scope>
    <source>
        <strain evidence="2 3">V4-01</strain>
    </source>
</reference>
<dbReference type="RefSeq" id="WP_330798412.1">
    <property type="nucleotide sequence ID" value="NZ_JAZEWV010000024.1"/>
</dbReference>
<dbReference type="SUPFAM" id="SSF51182">
    <property type="entry name" value="RmlC-like cupins"/>
    <property type="match status" value="1"/>
</dbReference>
<gene>
    <name evidence="2" type="ORF">V2S66_24360</name>
</gene>
<name>A0ABU7PGY6_9ACTN</name>
<dbReference type="Proteomes" id="UP001344658">
    <property type="component" value="Unassembled WGS sequence"/>
</dbReference>
<sequence length="137" mass="14746">MTRSGLSVEVLKDNGDVRGSSFVLPPEALRALGAVADVHATTLVPGAVRGDHFHMTRRELLLVMHCEAWSLHWDDGEGTAVRRRRFEGTGAVLVTVPQLSSHAVVNEGAAQLRIIGMTDGPYDPAAPDVFPRPVSRA</sequence>
<evidence type="ECO:0000259" key="1">
    <source>
        <dbReference type="Pfam" id="PF14667"/>
    </source>
</evidence>
<organism evidence="2 3">
    <name type="scientific">Actinacidiphila polyblastidii</name>
    <dbReference type="NCBI Taxonomy" id="3110430"/>
    <lineage>
        <taxon>Bacteria</taxon>
        <taxon>Bacillati</taxon>
        <taxon>Actinomycetota</taxon>
        <taxon>Actinomycetes</taxon>
        <taxon>Kitasatosporales</taxon>
        <taxon>Streptomycetaceae</taxon>
        <taxon>Actinacidiphila</taxon>
    </lineage>
</organism>
<comment type="caution">
    <text evidence="2">The sequence shown here is derived from an EMBL/GenBank/DDBJ whole genome shotgun (WGS) entry which is preliminary data.</text>
</comment>
<proteinExistence type="predicted"/>
<protein>
    <recommendedName>
        <fullName evidence="1">Capsular polysaccharide assembling protein CapF C-terminal domain-containing protein</fullName>
    </recommendedName>
</protein>
<dbReference type="InterPro" id="IPR029303">
    <property type="entry name" value="CapF_C"/>
</dbReference>
<dbReference type="InterPro" id="IPR014710">
    <property type="entry name" value="RmlC-like_jellyroll"/>
</dbReference>
<dbReference type="EMBL" id="JAZEWV010000024">
    <property type="protein sequence ID" value="MEE4545088.1"/>
    <property type="molecule type" value="Genomic_DNA"/>
</dbReference>
<dbReference type="Gene3D" id="2.60.120.10">
    <property type="entry name" value="Jelly Rolls"/>
    <property type="match status" value="1"/>
</dbReference>
<dbReference type="InterPro" id="IPR011051">
    <property type="entry name" value="RmlC_Cupin_sf"/>
</dbReference>
<dbReference type="Pfam" id="PF14667">
    <property type="entry name" value="Polysacc_synt_C"/>
    <property type="match status" value="1"/>
</dbReference>
<evidence type="ECO:0000313" key="2">
    <source>
        <dbReference type="EMBL" id="MEE4545088.1"/>
    </source>
</evidence>
<feature type="domain" description="Capsular polysaccharide assembling protein CapF C-terminal" evidence="1">
    <location>
        <begin position="27"/>
        <end position="130"/>
    </location>
</feature>